<sequence length="158" mass="17865">MRTFIFLSVFLLFVTACKSPDQKSTSVKDTIKSVNANPVKADSVQFSEPLVKDLYAKSGLVAKIHVINAVKSQEVYIVSARLLTAYKGKQPANVAIKYEAFLEEGDYKEFVGKDLIIFLKPNTQDRQLYNEGVQWGRSEPNVEFIYSDSLKNYISKLK</sequence>
<accession>A0A841JJI0</accession>
<evidence type="ECO:0000313" key="1">
    <source>
        <dbReference type="EMBL" id="MBB6129756.1"/>
    </source>
</evidence>
<comment type="caution">
    <text evidence="1">The sequence shown here is derived from an EMBL/GenBank/DDBJ whole genome shotgun (WGS) entry which is preliminary data.</text>
</comment>
<dbReference type="AlphaFoldDB" id="A0A841JJI0"/>
<dbReference type="EMBL" id="JACHCA010000011">
    <property type="protein sequence ID" value="MBB6129756.1"/>
    <property type="molecule type" value="Genomic_DNA"/>
</dbReference>
<protein>
    <recommendedName>
        <fullName evidence="3">Lipoprotein</fullName>
    </recommendedName>
</protein>
<organism evidence="1 2">
    <name type="scientific">Mucilaginibacter lappiensis</name>
    <dbReference type="NCBI Taxonomy" id="354630"/>
    <lineage>
        <taxon>Bacteria</taxon>
        <taxon>Pseudomonadati</taxon>
        <taxon>Bacteroidota</taxon>
        <taxon>Sphingobacteriia</taxon>
        <taxon>Sphingobacteriales</taxon>
        <taxon>Sphingobacteriaceae</taxon>
        <taxon>Mucilaginibacter</taxon>
    </lineage>
</organism>
<gene>
    <name evidence="1" type="ORF">HDF22_003888</name>
</gene>
<evidence type="ECO:0000313" key="2">
    <source>
        <dbReference type="Proteomes" id="UP000548326"/>
    </source>
</evidence>
<dbReference type="RefSeq" id="WP_183588750.1">
    <property type="nucleotide sequence ID" value="NZ_JACHCA010000011.1"/>
</dbReference>
<reference evidence="1 2" key="1">
    <citation type="submission" date="2020-08" db="EMBL/GenBank/DDBJ databases">
        <title>Genomic Encyclopedia of Type Strains, Phase IV (KMG-V): Genome sequencing to study the core and pangenomes of soil and plant-associated prokaryotes.</title>
        <authorList>
            <person name="Whitman W."/>
        </authorList>
    </citation>
    <scope>NUCLEOTIDE SEQUENCE [LARGE SCALE GENOMIC DNA]</scope>
    <source>
        <strain evidence="1 2">MP601</strain>
    </source>
</reference>
<evidence type="ECO:0008006" key="3">
    <source>
        <dbReference type="Google" id="ProtNLM"/>
    </source>
</evidence>
<proteinExistence type="predicted"/>
<dbReference type="Proteomes" id="UP000548326">
    <property type="component" value="Unassembled WGS sequence"/>
</dbReference>
<name>A0A841JJI0_9SPHI</name>
<dbReference type="PROSITE" id="PS51257">
    <property type="entry name" value="PROKAR_LIPOPROTEIN"/>
    <property type="match status" value="1"/>
</dbReference>